<evidence type="ECO:0000259" key="1">
    <source>
        <dbReference type="Pfam" id="PF18102"/>
    </source>
</evidence>
<evidence type="ECO:0000313" key="2">
    <source>
        <dbReference type="EMBL" id="CAG5131588.1"/>
    </source>
</evidence>
<keyword evidence="3" id="KW-1185">Reference proteome</keyword>
<evidence type="ECO:0000313" key="3">
    <source>
        <dbReference type="Proteomes" id="UP000678393"/>
    </source>
</evidence>
<name>A0A8S3ZU89_9EUPU</name>
<sequence>HGYPDPNYLSNVVQELANKGVTSETISADEKRSIEDFEHHIKTFEHFTDTH</sequence>
<feature type="non-terminal residue" evidence="2">
    <location>
        <position position="1"/>
    </location>
</feature>
<dbReference type="Proteomes" id="UP000678393">
    <property type="component" value="Unassembled WGS sequence"/>
</dbReference>
<reference evidence="2" key="1">
    <citation type="submission" date="2021-04" db="EMBL/GenBank/DDBJ databases">
        <authorList>
            <consortium name="Molecular Ecology Group"/>
        </authorList>
    </citation>
    <scope>NUCLEOTIDE SEQUENCE</scope>
</reference>
<comment type="caution">
    <text evidence="2">The sequence shown here is derived from an EMBL/GenBank/DDBJ whole genome shotgun (WGS) entry which is preliminary data.</text>
</comment>
<feature type="domain" description="Deltex C-terminal" evidence="1">
    <location>
        <begin position="1"/>
        <end position="21"/>
    </location>
</feature>
<dbReference type="AlphaFoldDB" id="A0A8S3ZU89"/>
<protein>
    <recommendedName>
        <fullName evidence="1">Deltex C-terminal domain-containing protein</fullName>
    </recommendedName>
</protein>
<dbReference type="EMBL" id="CAJHNH020004757">
    <property type="protein sequence ID" value="CAG5131588.1"/>
    <property type="molecule type" value="Genomic_DNA"/>
</dbReference>
<accession>A0A8S3ZU89</accession>
<gene>
    <name evidence="2" type="ORF">CUNI_LOCUS17146</name>
</gene>
<dbReference type="OrthoDB" id="527344at2759"/>
<dbReference type="InterPro" id="IPR039396">
    <property type="entry name" value="Deltex_C"/>
</dbReference>
<dbReference type="Pfam" id="PF18102">
    <property type="entry name" value="DTC"/>
    <property type="match status" value="1"/>
</dbReference>
<organism evidence="2 3">
    <name type="scientific">Candidula unifasciata</name>
    <dbReference type="NCBI Taxonomy" id="100452"/>
    <lineage>
        <taxon>Eukaryota</taxon>
        <taxon>Metazoa</taxon>
        <taxon>Spiralia</taxon>
        <taxon>Lophotrochozoa</taxon>
        <taxon>Mollusca</taxon>
        <taxon>Gastropoda</taxon>
        <taxon>Heterobranchia</taxon>
        <taxon>Euthyneura</taxon>
        <taxon>Panpulmonata</taxon>
        <taxon>Eupulmonata</taxon>
        <taxon>Stylommatophora</taxon>
        <taxon>Helicina</taxon>
        <taxon>Helicoidea</taxon>
        <taxon>Geomitridae</taxon>
        <taxon>Candidula</taxon>
    </lineage>
</organism>
<proteinExistence type="predicted"/>